<feature type="region of interest" description="Disordered" evidence="1">
    <location>
        <begin position="316"/>
        <end position="338"/>
    </location>
</feature>
<sequence length="338" mass="37903">MPESTVVLNVMSTYGVELIAAVFSTAFWGISCAQVFFYFLSYENDHWAIRFLVIFLWSLDTVVEAVTWSAFFPPLITQWGYLPSLLDVSALTIHRTWLASIMAFCAQIFFLFRIYRFTGGRRWTVHVVLAIAGVLAVWQIVGIIVYCAWVLSDIQLISVTLALHRVVALSITNRATTAATDILITVWMTYLLATQRSRTQFGPSNRMLLRLMWLSINSGMWTAVFALTDFSLIAWRSTNLAFTLCELPLASLYLNMVLANLNARRYVRDRARTHVLELGSGATDDSARAAEPIALRRMLARSATLAKPEESLGVRVDTDVMQKGDGEPYGAGEDDADM</sequence>
<dbReference type="InterPro" id="IPR045339">
    <property type="entry name" value="DUF6534"/>
</dbReference>
<feature type="transmembrane region" description="Helical" evidence="2">
    <location>
        <begin position="127"/>
        <end position="151"/>
    </location>
</feature>
<feature type="transmembrane region" description="Helical" evidence="2">
    <location>
        <begin position="96"/>
        <end position="115"/>
    </location>
</feature>
<feature type="domain" description="DUF6534" evidence="3">
    <location>
        <begin position="177"/>
        <end position="266"/>
    </location>
</feature>
<dbReference type="Proteomes" id="UP000703269">
    <property type="component" value="Unassembled WGS sequence"/>
</dbReference>
<feature type="transmembrane region" description="Helical" evidence="2">
    <location>
        <begin position="214"/>
        <end position="235"/>
    </location>
</feature>
<dbReference type="PANTHER" id="PTHR40465">
    <property type="entry name" value="CHROMOSOME 1, WHOLE GENOME SHOTGUN SEQUENCE"/>
    <property type="match status" value="1"/>
</dbReference>
<keyword evidence="2" id="KW-1133">Transmembrane helix</keyword>
<accession>A0A9P3G9T2</accession>
<gene>
    <name evidence="4" type="ORF">PsYK624_067180</name>
</gene>
<feature type="transmembrane region" description="Helical" evidence="2">
    <location>
        <begin position="52"/>
        <end position="76"/>
    </location>
</feature>
<keyword evidence="2" id="KW-0472">Membrane</keyword>
<evidence type="ECO:0000313" key="5">
    <source>
        <dbReference type="Proteomes" id="UP000703269"/>
    </source>
</evidence>
<feature type="transmembrane region" description="Helical" evidence="2">
    <location>
        <begin position="171"/>
        <end position="193"/>
    </location>
</feature>
<proteinExistence type="predicted"/>
<evidence type="ECO:0000259" key="3">
    <source>
        <dbReference type="Pfam" id="PF20152"/>
    </source>
</evidence>
<dbReference type="OrthoDB" id="3063206at2759"/>
<dbReference type="AlphaFoldDB" id="A0A9P3G9T2"/>
<feature type="transmembrane region" description="Helical" evidence="2">
    <location>
        <begin position="18"/>
        <end position="40"/>
    </location>
</feature>
<comment type="caution">
    <text evidence="4">The sequence shown here is derived from an EMBL/GenBank/DDBJ whole genome shotgun (WGS) entry which is preliminary data.</text>
</comment>
<reference evidence="4 5" key="1">
    <citation type="submission" date="2021-08" db="EMBL/GenBank/DDBJ databases">
        <title>Draft Genome Sequence of Phanerochaete sordida strain YK-624.</title>
        <authorList>
            <person name="Mori T."/>
            <person name="Dohra H."/>
            <person name="Suzuki T."/>
            <person name="Kawagishi H."/>
            <person name="Hirai H."/>
        </authorList>
    </citation>
    <scope>NUCLEOTIDE SEQUENCE [LARGE SCALE GENOMIC DNA]</scope>
    <source>
        <strain evidence="4 5">YK-624</strain>
    </source>
</reference>
<name>A0A9P3G9T2_9APHY</name>
<organism evidence="4 5">
    <name type="scientific">Phanerochaete sordida</name>
    <dbReference type="NCBI Taxonomy" id="48140"/>
    <lineage>
        <taxon>Eukaryota</taxon>
        <taxon>Fungi</taxon>
        <taxon>Dikarya</taxon>
        <taxon>Basidiomycota</taxon>
        <taxon>Agaricomycotina</taxon>
        <taxon>Agaricomycetes</taxon>
        <taxon>Polyporales</taxon>
        <taxon>Phanerochaetaceae</taxon>
        <taxon>Phanerochaete</taxon>
    </lineage>
</organism>
<dbReference type="PANTHER" id="PTHR40465:SF1">
    <property type="entry name" value="DUF6534 DOMAIN-CONTAINING PROTEIN"/>
    <property type="match status" value="1"/>
</dbReference>
<protein>
    <recommendedName>
        <fullName evidence="3">DUF6534 domain-containing protein</fullName>
    </recommendedName>
</protein>
<keyword evidence="5" id="KW-1185">Reference proteome</keyword>
<keyword evidence="2" id="KW-0812">Transmembrane</keyword>
<feature type="transmembrane region" description="Helical" evidence="2">
    <location>
        <begin position="241"/>
        <end position="263"/>
    </location>
</feature>
<evidence type="ECO:0000256" key="1">
    <source>
        <dbReference type="SAM" id="MobiDB-lite"/>
    </source>
</evidence>
<dbReference type="EMBL" id="BPQB01000017">
    <property type="protein sequence ID" value="GJE90575.1"/>
    <property type="molecule type" value="Genomic_DNA"/>
</dbReference>
<evidence type="ECO:0000313" key="4">
    <source>
        <dbReference type="EMBL" id="GJE90575.1"/>
    </source>
</evidence>
<feature type="compositionally biased region" description="Basic and acidic residues" evidence="1">
    <location>
        <begin position="316"/>
        <end position="326"/>
    </location>
</feature>
<dbReference type="Pfam" id="PF20152">
    <property type="entry name" value="DUF6534"/>
    <property type="match status" value="1"/>
</dbReference>
<evidence type="ECO:0000256" key="2">
    <source>
        <dbReference type="SAM" id="Phobius"/>
    </source>
</evidence>